<evidence type="ECO:0000256" key="6">
    <source>
        <dbReference type="SAM" id="Phobius"/>
    </source>
</evidence>
<feature type="region of interest" description="Disordered" evidence="5">
    <location>
        <begin position="705"/>
        <end position="755"/>
    </location>
</feature>
<comment type="subcellular location">
    <subcellularLocation>
        <location evidence="1">Membrane</location>
        <topology evidence="1">Multi-pass membrane protein</topology>
    </subcellularLocation>
</comment>
<accession>A0A835WVR6</accession>
<evidence type="ECO:0000256" key="2">
    <source>
        <dbReference type="ARBA" id="ARBA00022692"/>
    </source>
</evidence>
<evidence type="ECO:0000313" key="9">
    <source>
        <dbReference type="Proteomes" id="UP000613740"/>
    </source>
</evidence>
<keyword evidence="4 6" id="KW-0472">Membrane</keyword>
<reference evidence="8" key="1">
    <citation type="journal article" date="2020" name="bioRxiv">
        <title>Comparative genomics of Chlamydomonas.</title>
        <authorList>
            <person name="Craig R.J."/>
            <person name="Hasan A.R."/>
            <person name="Ness R.W."/>
            <person name="Keightley P.D."/>
        </authorList>
    </citation>
    <scope>NUCLEOTIDE SEQUENCE</scope>
    <source>
        <strain evidence="8">CCAP 11/173</strain>
    </source>
</reference>
<dbReference type="InterPro" id="IPR005178">
    <property type="entry name" value="Ostalpha/TMEM184C"/>
</dbReference>
<feature type="compositionally biased region" description="Gly residues" evidence="5">
    <location>
        <begin position="422"/>
        <end position="434"/>
    </location>
</feature>
<feature type="transmembrane region" description="Helical" evidence="6">
    <location>
        <begin position="37"/>
        <end position="60"/>
    </location>
</feature>
<dbReference type="AlphaFoldDB" id="A0A835WVR6"/>
<evidence type="ECO:0008006" key="10">
    <source>
        <dbReference type="Google" id="ProtNLM"/>
    </source>
</evidence>
<dbReference type="PANTHER" id="PTHR23423">
    <property type="entry name" value="ORGANIC SOLUTE TRANSPORTER-RELATED"/>
    <property type="match status" value="1"/>
</dbReference>
<feature type="region of interest" description="Disordered" evidence="5">
    <location>
        <begin position="401"/>
        <end position="444"/>
    </location>
</feature>
<name>A0A835WVR6_9CHLO</name>
<gene>
    <name evidence="8" type="ORF">HYH02_000401</name>
</gene>
<feature type="transmembrane region" description="Helical" evidence="6">
    <location>
        <begin position="285"/>
        <end position="303"/>
    </location>
</feature>
<evidence type="ECO:0000256" key="4">
    <source>
        <dbReference type="ARBA" id="ARBA00023136"/>
    </source>
</evidence>
<dbReference type="Pfam" id="PF03619">
    <property type="entry name" value="Solute_trans_a"/>
    <property type="match status" value="1"/>
</dbReference>
<feature type="transmembrane region" description="Helical" evidence="6">
    <location>
        <begin position="201"/>
        <end position="224"/>
    </location>
</feature>
<evidence type="ECO:0000256" key="3">
    <source>
        <dbReference type="ARBA" id="ARBA00022989"/>
    </source>
</evidence>
<feature type="region of interest" description="Disordered" evidence="5">
    <location>
        <begin position="466"/>
        <end position="510"/>
    </location>
</feature>
<feature type="compositionally biased region" description="Gly residues" evidence="5">
    <location>
        <begin position="721"/>
        <end position="732"/>
    </location>
</feature>
<dbReference type="EMBL" id="JAEHOD010000001">
    <property type="protein sequence ID" value="KAG2454556.1"/>
    <property type="molecule type" value="Genomic_DNA"/>
</dbReference>
<evidence type="ECO:0000256" key="5">
    <source>
        <dbReference type="SAM" id="MobiDB-lite"/>
    </source>
</evidence>
<feature type="signal peptide" evidence="7">
    <location>
        <begin position="1"/>
        <end position="19"/>
    </location>
</feature>
<keyword evidence="2 6" id="KW-0812">Transmembrane</keyword>
<sequence length="755" mass="78910">MRRWFRLLWWCLCLLTFIALPLTIWEFQKQHYDVHYQAWFIGGIFVILSMPISIYEIAMHTEYYTQPRLQKHVIRILLMVPIYAVDAWFALRFRRAREYLDPIRECYEAFVIYSFFAYLMAYLQDTLGDVNEHLSMKPQIQHMWGVRWLLRPWDMGTRFLWECKKGVLNYVILRPICTSLAFITDIFDDYGEGQINFRKSYVYLAAVTNFSQLWALYCLVMLYSATHTELAPIRPLSKFLCIKAVVFVTFWQSIAIAILVYAGVIRKESWTTYDKVNVATGIQDFLICIEMFLAALAHAYAFPPRDYMAGHSKGFFSNVRYIFDLRDVVDDVGAVVEDHVSSATSAVVKVPQRAVKKAAQGIAKNTKKLFSAASGNNGRSGRGLLDEEDEAAAKCALLGPAAAGSSSGGPGSGAPGTNAGSSAGGGRYMGGLGSAGSSPGDHLNEREMLTAPQQHLMMHEFETISPSQHHTHNHLPSGRLEHASGGSGGGGGRFGPPLPPLPPTSATLGVAAAGSGTGAGAGAASGGGAVGSASGLSSLLSSALYHGHKRTGSGGSADLTLRGRRGSGASDYGPSYQGLAAMGGQGHSSALGDGGGTIAGSGGGGGPGGSGAESYCAEYEDVAAGPSGGGVEVPLVAVSHHPHQQHALHSGGGSGGLGAGAGAGVGNVGLDVAGRRGSAGGLTGLGGSGAGLGVGGTGGGGSVSGGGMWAKLKGGDRSGRGGRGGNGGGGNSSGEDAPYERLPMLPVSSKRVHDE</sequence>
<dbReference type="SMART" id="SM01417">
    <property type="entry name" value="Solute_trans_a"/>
    <property type="match status" value="1"/>
</dbReference>
<evidence type="ECO:0000313" key="8">
    <source>
        <dbReference type="EMBL" id="KAG2454556.1"/>
    </source>
</evidence>
<feature type="transmembrane region" description="Helical" evidence="6">
    <location>
        <begin position="110"/>
        <end position="127"/>
    </location>
</feature>
<feature type="transmembrane region" description="Helical" evidence="6">
    <location>
        <begin position="72"/>
        <end position="90"/>
    </location>
</feature>
<organism evidence="8 9">
    <name type="scientific">Chlamydomonas schloesseri</name>
    <dbReference type="NCBI Taxonomy" id="2026947"/>
    <lineage>
        <taxon>Eukaryota</taxon>
        <taxon>Viridiplantae</taxon>
        <taxon>Chlorophyta</taxon>
        <taxon>core chlorophytes</taxon>
        <taxon>Chlorophyceae</taxon>
        <taxon>CS clade</taxon>
        <taxon>Chlamydomonadales</taxon>
        <taxon>Chlamydomonadaceae</taxon>
        <taxon>Chlamydomonas</taxon>
    </lineage>
</organism>
<feature type="compositionally biased region" description="Gly residues" evidence="5">
    <location>
        <begin position="485"/>
        <end position="494"/>
    </location>
</feature>
<protein>
    <recommendedName>
        <fullName evidence="10">Transmembrane protein 184C</fullName>
    </recommendedName>
</protein>
<evidence type="ECO:0000256" key="7">
    <source>
        <dbReference type="SAM" id="SignalP"/>
    </source>
</evidence>
<proteinExistence type="predicted"/>
<feature type="transmembrane region" description="Helical" evidence="6">
    <location>
        <begin position="244"/>
        <end position="264"/>
    </location>
</feature>
<keyword evidence="9" id="KW-1185">Reference proteome</keyword>
<dbReference type="GO" id="GO:0016020">
    <property type="term" value="C:membrane"/>
    <property type="evidence" value="ECO:0007669"/>
    <property type="project" value="UniProtKB-SubCell"/>
</dbReference>
<feature type="compositionally biased region" description="Gly residues" evidence="5">
    <location>
        <begin position="583"/>
        <end position="611"/>
    </location>
</feature>
<comment type="caution">
    <text evidence="8">The sequence shown here is derived from an EMBL/GenBank/DDBJ whole genome shotgun (WGS) entry which is preliminary data.</text>
</comment>
<dbReference type="OrthoDB" id="5348404at2759"/>
<feature type="region of interest" description="Disordered" evidence="5">
    <location>
        <begin position="583"/>
        <end position="612"/>
    </location>
</feature>
<feature type="region of interest" description="Disordered" evidence="5">
    <location>
        <begin position="549"/>
        <end position="570"/>
    </location>
</feature>
<dbReference type="Proteomes" id="UP000613740">
    <property type="component" value="Unassembled WGS sequence"/>
</dbReference>
<keyword evidence="3 6" id="KW-1133">Transmembrane helix</keyword>
<feature type="chain" id="PRO_5032795371" description="Transmembrane protein 184C" evidence="7">
    <location>
        <begin position="20"/>
        <end position="755"/>
    </location>
</feature>
<keyword evidence="7" id="KW-0732">Signal</keyword>
<evidence type="ECO:0000256" key="1">
    <source>
        <dbReference type="ARBA" id="ARBA00004141"/>
    </source>
</evidence>